<evidence type="ECO:0000256" key="1">
    <source>
        <dbReference type="SAM" id="Phobius"/>
    </source>
</evidence>
<gene>
    <name evidence="2" type="ORF">CJ263_15755</name>
</gene>
<dbReference type="InterPro" id="IPR021354">
    <property type="entry name" value="DUF2975"/>
</dbReference>
<name>A0A223V846_9FLAO</name>
<keyword evidence="1" id="KW-0472">Membrane</keyword>
<evidence type="ECO:0000313" key="3">
    <source>
        <dbReference type="Proteomes" id="UP000215244"/>
    </source>
</evidence>
<dbReference type="OrthoDB" id="714390at2"/>
<proteinExistence type="predicted"/>
<dbReference type="EMBL" id="CP022957">
    <property type="protein sequence ID" value="ASV31551.1"/>
    <property type="molecule type" value="Genomic_DNA"/>
</dbReference>
<dbReference type="Pfam" id="PF11188">
    <property type="entry name" value="DUF2975"/>
    <property type="match status" value="1"/>
</dbReference>
<feature type="transmembrane region" description="Helical" evidence="1">
    <location>
        <begin position="133"/>
        <end position="155"/>
    </location>
</feature>
<feature type="transmembrane region" description="Helical" evidence="1">
    <location>
        <begin position="12"/>
        <end position="31"/>
    </location>
</feature>
<dbReference type="Proteomes" id="UP000215244">
    <property type="component" value="Chromosome"/>
</dbReference>
<dbReference type="KEGG" id="marb:CJ263_15755"/>
<keyword evidence="1" id="KW-1133">Transmembrane helix</keyword>
<feature type="transmembrane region" description="Helical" evidence="1">
    <location>
        <begin position="66"/>
        <end position="89"/>
    </location>
</feature>
<sequence>MKRTKLISKTLYILCLAMSFIYGATTLYALVCKLTNINIHYTGKQEIIAYPFTDTPFLILNPTWSYWLFSFLIPILFYALFFFFLANVFKVFLQQRIFIGENIVHLKRFYIHNLFVPVILVFIASFFEEIETPVFIIVALHFFLGVFVFILSDIFRQGLNLQNEQDLYI</sequence>
<keyword evidence="3" id="KW-1185">Reference proteome</keyword>
<dbReference type="RefSeq" id="WP_094998153.1">
    <property type="nucleotide sequence ID" value="NZ_BMJL01000013.1"/>
</dbReference>
<accession>A0A223V846</accession>
<feature type="transmembrane region" description="Helical" evidence="1">
    <location>
        <begin position="109"/>
        <end position="127"/>
    </location>
</feature>
<protein>
    <recommendedName>
        <fullName evidence="4">DUF2975 domain-containing protein</fullName>
    </recommendedName>
</protein>
<organism evidence="2 3">
    <name type="scientific">Maribacter cobaltidurans</name>
    <dbReference type="NCBI Taxonomy" id="1178778"/>
    <lineage>
        <taxon>Bacteria</taxon>
        <taxon>Pseudomonadati</taxon>
        <taxon>Bacteroidota</taxon>
        <taxon>Flavobacteriia</taxon>
        <taxon>Flavobacteriales</taxon>
        <taxon>Flavobacteriaceae</taxon>
        <taxon>Maribacter</taxon>
    </lineage>
</organism>
<reference evidence="2 3" key="1">
    <citation type="submission" date="2017-08" db="EMBL/GenBank/DDBJ databases">
        <title>The complete genome sequence of Maribacter sp. B1, isolated from deep-sea sediment.</title>
        <authorList>
            <person name="Wu Y.-H."/>
            <person name="Cheng H."/>
            <person name="Xu X.-W."/>
        </authorList>
    </citation>
    <scope>NUCLEOTIDE SEQUENCE [LARGE SCALE GENOMIC DNA]</scope>
    <source>
        <strain evidence="2 3">B1</strain>
    </source>
</reference>
<evidence type="ECO:0008006" key="4">
    <source>
        <dbReference type="Google" id="ProtNLM"/>
    </source>
</evidence>
<dbReference type="AlphaFoldDB" id="A0A223V846"/>
<keyword evidence="1" id="KW-0812">Transmembrane</keyword>
<evidence type="ECO:0000313" key="2">
    <source>
        <dbReference type="EMBL" id="ASV31551.1"/>
    </source>
</evidence>